<evidence type="ECO:0000313" key="2">
    <source>
        <dbReference type="Proteomes" id="UP000681414"/>
    </source>
</evidence>
<protein>
    <submittedName>
        <fullName evidence="1">YqzE family protein</fullName>
    </submittedName>
</protein>
<proteinExistence type="predicted"/>
<dbReference type="AlphaFoldDB" id="A0A942YGF8"/>
<dbReference type="RefSeq" id="WP_213123809.1">
    <property type="nucleotide sequence ID" value="NZ_JAGYPG010000001.1"/>
</dbReference>
<dbReference type="Pfam" id="PF14038">
    <property type="entry name" value="YqzE"/>
    <property type="match status" value="1"/>
</dbReference>
<dbReference type="InterPro" id="IPR025622">
    <property type="entry name" value="YqzE"/>
</dbReference>
<dbReference type="Proteomes" id="UP000681414">
    <property type="component" value="Unassembled WGS sequence"/>
</dbReference>
<keyword evidence="2" id="KW-1185">Reference proteome</keyword>
<organism evidence="1 2">
    <name type="scientific">Lederbergia citri</name>
    <dbReference type="NCBI Taxonomy" id="2833580"/>
    <lineage>
        <taxon>Bacteria</taxon>
        <taxon>Bacillati</taxon>
        <taxon>Bacillota</taxon>
        <taxon>Bacilli</taxon>
        <taxon>Bacillales</taxon>
        <taxon>Bacillaceae</taxon>
        <taxon>Lederbergia</taxon>
    </lineage>
</organism>
<reference evidence="1 2" key="1">
    <citation type="submission" date="2021-05" db="EMBL/GenBank/DDBJ databases">
        <title>Novel Bacillus species.</title>
        <authorList>
            <person name="Liu G."/>
        </authorList>
    </citation>
    <scope>NUCLEOTIDE SEQUENCE [LARGE SCALE GENOMIC DNA]</scope>
    <source>
        <strain evidence="2">FJAT-49780</strain>
    </source>
</reference>
<evidence type="ECO:0000313" key="1">
    <source>
        <dbReference type="EMBL" id="MBS4194644.1"/>
    </source>
</evidence>
<dbReference type="EMBL" id="JAGYPG010000001">
    <property type="protein sequence ID" value="MBS4194644.1"/>
    <property type="molecule type" value="Genomic_DNA"/>
</dbReference>
<name>A0A942YGF8_9BACI</name>
<sequence>MSTNDYVKYLTETFIKHFELPKEERKKLKLDRRSAREPALTHWFGLLPISISMILKRRG</sequence>
<gene>
    <name evidence="1" type="ORF">KHA97_06100</name>
</gene>
<accession>A0A942YGF8</accession>
<comment type="caution">
    <text evidence="1">The sequence shown here is derived from an EMBL/GenBank/DDBJ whole genome shotgun (WGS) entry which is preliminary data.</text>
</comment>